<evidence type="ECO:0000313" key="4">
    <source>
        <dbReference type="EMBL" id="KAF2963890.1"/>
    </source>
</evidence>
<sequence length="1489" mass="163758">MQRVSSLLPSWDRNRSSASSLTNSHTRKHSVEKVRGWADKIPSSRSSRLAKEAFWPATLDKECEKAARILKSFCSDGFSTPDERPGSPLTSSSTQSAIRILKKIPPRLIQNAVGLAVFTSMRSGLWTSGSGGSGILVARRTDGSWSPPSGLVLQTPSLGFVIGVDIYDCVLIINNFTVLEAFARPKFTLGTDVILSTGPLVSLGLLENDVTWTDLSDAAITYVKARGQFSDVKLEGTVIQERKEENERFYGMTVGVAKILSGDINQSLPQLRPLTEVLKAAEGRVDYDMALVESLSSQPTPSDATIEPPVTPATSSFGVPTSSDPDPFGVLALEMAGVGIREAGTHLRPESSQFDYHPSPTSPVFSKVKRGSVDTAMSRSNRGSYMSNRTVGTEKSQTTDACTQTSPATPETTPTHSQSQSEDGHHQHSSDEVQETKASIEIDYTKIDISSLRMLSNFPDLEETLPEVSPDNTSTLMSRNTEEKGSKIGNNETELEKVGPHSPIPVMDNENEGYADDEEDGNSSTFSPEDDDIEDGGESDYDDEEDEEEEAVVFEVATAQAPTRVAMVGTPVMQAKGAVVNIPKRVPPPLPIRSPARTSRRRSQMTDVSSMVSSPLRKEFDPVEISGGATPRASKMLETINDDKGNETSQTFNDTTRIKVHEDATDSKTALAPEFQERSAKRASHIMQTSTTEEQVDLGADHKKRVGPRELEAIRLPHWADSSSSEATSPDDGDFRRQDRNNHINNSNPLNWDPLETPIKRYKLKRVDSTPRQERALRRDFLRRHNQITNGNDILHEYENGNENENSNGNGNAQSNALYIKRGLFDDPLNMSNQQGKWREDQVLVICPGSQTTMAQLGCSELTPPAHRIPTRMFKDEDSEKYRPYYTYKRKKPEAVPPTDGTNDEDEWEYVEDRDSVEGAVYPMQGGRIVNMPAFLAFLDHVHSLLTTTYHNTPIVLMSSPQWTRPDCEAIARYIFEKTKTPALCLLHSAVASQYGLKWSTMTVVDIGFEKVDVTCLYDSNIVSHKDLGFPTPVREISGGEVFTQKLLSLLKDKGFTYEMAEQLKKSSICEVLPYMPELSELMELPTESQVTTSQGSAQAATSAELPKITEPTKPAFNPENDVENGEPKEADEGVLDVANIVTSGNTREFLAKREKEKAEKAKTKKQGKGQETEPAAVKPIRLPNSKRKTNIFHYEDLEHEDVQVPIPNSAHKPDPTVATSGEVPISEAPAATENTTISEEVKPEVKSIESDGVNGQTNGDSSAEPVKTVTERRTKRVRKDIEVGLERFLFVDRDEINRITDTIYHAIQSIDDIYKRSACWDNIVFVGNGSRLRGLKDNIMQTLTSRHLISPSTATIFTSELPSNMATPTGTGSQTPTGSFTGQLPTTSSVNPLLQAATTASLGIPGQAHAPSSNAGDGTSHHSHGQTPTSIKQAAQPTYLADWTKNGFEEAMFLGSLVAARLAYCIHNLDATTTESQRYMSLNRVDYK</sequence>
<evidence type="ECO:0000259" key="3">
    <source>
        <dbReference type="Pfam" id="PF04366"/>
    </source>
</evidence>
<comment type="caution">
    <text evidence="4">The sequence shown here is derived from an EMBL/GenBank/DDBJ whole genome shotgun (WGS) entry which is preliminary data.</text>
</comment>
<dbReference type="CDD" id="cd11524">
    <property type="entry name" value="SYLF"/>
    <property type="match status" value="1"/>
</dbReference>
<evidence type="ECO:0000256" key="1">
    <source>
        <dbReference type="RuleBase" id="RU000487"/>
    </source>
</evidence>
<evidence type="ECO:0000313" key="5">
    <source>
        <dbReference type="Proteomes" id="UP000481858"/>
    </source>
</evidence>
<feature type="region of interest" description="Disordered" evidence="2">
    <location>
        <begin position="463"/>
        <end position="557"/>
    </location>
</feature>
<accession>A0A7C8MJ66</accession>
<feature type="compositionally biased region" description="Low complexity" evidence="2">
    <location>
        <begin position="1089"/>
        <end position="1104"/>
    </location>
</feature>
<feature type="compositionally biased region" description="Low complexity" evidence="2">
    <location>
        <begin position="1368"/>
        <end position="1384"/>
    </location>
</feature>
<gene>
    <name evidence="4" type="ORF">GQX73_g9688</name>
</gene>
<dbReference type="SMART" id="SM00268">
    <property type="entry name" value="ACTIN"/>
    <property type="match status" value="1"/>
</dbReference>
<dbReference type="InterPro" id="IPR007461">
    <property type="entry name" value="Ysc84_actin-binding"/>
</dbReference>
<feature type="compositionally biased region" description="Polar residues" evidence="2">
    <location>
        <begin position="470"/>
        <end position="479"/>
    </location>
</feature>
<feature type="region of interest" description="Disordered" evidence="2">
    <location>
        <begin position="1088"/>
        <end position="1128"/>
    </location>
</feature>
<feature type="region of interest" description="Disordered" evidence="2">
    <location>
        <begin position="1"/>
        <end position="33"/>
    </location>
</feature>
<feature type="compositionally biased region" description="Basic and acidic residues" evidence="2">
    <location>
        <begin position="656"/>
        <end position="666"/>
    </location>
</feature>
<dbReference type="Gene3D" id="3.90.640.60">
    <property type="match status" value="1"/>
</dbReference>
<feature type="compositionally biased region" description="Polar residues" evidence="2">
    <location>
        <begin position="312"/>
        <end position="322"/>
    </location>
</feature>
<feature type="region of interest" description="Disordered" evidence="2">
    <location>
        <begin position="1362"/>
        <end position="1387"/>
    </location>
</feature>
<feature type="compositionally biased region" description="Basic and acidic residues" evidence="2">
    <location>
        <begin position="422"/>
        <end position="436"/>
    </location>
</feature>
<feature type="compositionally biased region" description="Polar residues" evidence="2">
    <location>
        <begin position="1426"/>
        <end position="1435"/>
    </location>
</feature>
<reference evidence="4 5" key="1">
    <citation type="submission" date="2019-12" db="EMBL/GenBank/DDBJ databases">
        <title>Draft genome sequence of the ascomycete Xylaria multiplex DSM 110363.</title>
        <authorList>
            <person name="Buettner E."/>
            <person name="Kellner H."/>
        </authorList>
    </citation>
    <scope>NUCLEOTIDE SEQUENCE [LARGE SCALE GENOMIC DNA]</scope>
    <source>
        <strain evidence="4 5">DSM 110363</strain>
    </source>
</reference>
<feature type="compositionally biased region" description="Acidic residues" evidence="2">
    <location>
        <begin position="509"/>
        <end position="521"/>
    </location>
</feature>
<dbReference type="InterPro" id="IPR051702">
    <property type="entry name" value="SH3_domain_YSC84-like"/>
</dbReference>
<dbReference type="SUPFAM" id="SSF53067">
    <property type="entry name" value="Actin-like ATPase domain"/>
    <property type="match status" value="2"/>
</dbReference>
<dbReference type="InterPro" id="IPR004000">
    <property type="entry name" value="Actin"/>
</dbReference>
<feature type="region of interest" description="Disordered" evidence="2">
    <location>
        <begin position="1405"/>
        <end position="1435"/>
    </location>
</feature>
<feature type="domain" description="Ysc84 actin-binding" evidence="3">
    <location>
        <begin position="155"/>
        <end position="281"/>
    </location>
</feature>
<proteinExistence type="inferred from homology"/>
<dbReference type="Pfam" id="PF00022">
    <property type="entry name" value="Actin"/>
    <property type="match status" value="1"/>
</dbReference>
<dbReference type="InParanoid" id="A0A7C8MJ66"/>
<dbReference type="Gene3D" id="3.30.420.40">
    <property type="match status" value="2"/>
</dbReference>
<dbReference type="OrthoDB" id="443981at2759"/>
<dbReference type="EMBL" id="WUBL01000176">
    <property type="protein sequence ID" value="KAF2963890.1"/>
    <property type="molecule type" value="Genomic_DNA"/>
</dbReference>
<feature type="region of interest" description="Disordered" evidence="2">
    <location>
        <begin position="583"/>
        <end position="752"/>
    </location>
</feature>
<feature type="compositionally biased region" description="Polar residues" evidence="2">
    <location>
        <begin position="375"/>
        <end position="421"/>
    </location>
</feature>
<feature type="region of interest" description="Disordered" evidence="2">
    <location>
        <begin position="349"/>
        <end position="436"/>
    </location>
</feature>
<feature type="region of interest" description="Disordered" evidence="2">
    <location>
        <begin position="1246"/>
        <end position="1272"/>
    </location>
</feature>
<dbReference type="InterPro" id="IPR043129">
    <property type="entry name" value="ATPase_NBD"/>
</dbReference>
<dbReference type="Proteomes" id="UP000481858">
    <property type="component" value="Unassembled WGS sequence"/>
</dbReference>
<dbReference type="GO" id="GO:0035091">
    <property type="term" value="F:phosphatidylinositol binding"/>
    <property type="evidence" value="ECO:0007669"/>
    <property type="project" value="TreeGrafter"/>
</dbReference>
<protein>
    <recommendedName>
        <fullName evidence="3">Ysc84 actin-binding domain-containing protein</fullName>
    </recommendedName>
</protein>
<dbReference type="Pfam" id="PF04366">
    <property type="entry name" value="Ysc84"/>
    <property type="match status" value="1"/>
</dbReference>
<organism evidence="4 5">
    <name type="scientific">Xylaria multiplex</name>
    <dbReference type="NCBI Taxonomy" id="323545"/>
    <lineage>
        <taxon>Eukaryota</taxon>
        <taxon>Fungi</taxon>
        <taxon>Dikarya</taxon>
        <taxon>Ascomycota</taxon>
        <taxon>Pezizomycotina</taxon>
        <taxon>Sordariomycetes</taxon>
        <taxon>Xylariomycetidae</taxon>
        <taxon>Xylariales</taxon>
        <taxon>Xylariaceae</taxon>
        <taxon>Xylaria</taxon>
    </lineage>
</organism>
<evidence type="ECO:0000256" key="2">
    <source>
        <dbReference type="SAM" id="MobiDB-lite"/>
    </source>
</evidence>
<feature type="compositionally biased region" description="Acidic residues" evidence="2">
    <location>
        <begin position="528"/>
        <end position="552"/>
    </location>
</feature>
<dbReference type="PANTHER" id="PTHR15629:SF8">
    <property type="entry name" value="DUF500 DOMAIN PROTEIN (AFU_ORTHOLOGUE AFUA_5G07310)"/>
    <property type="match status" value="1"/>
</dbReference>
<feature type="region of interest" description="Disordered" evidence="2">
    <location>
        <begin position="1154"/>
        <end position="1176"/>
    </location>
</feature>
<feature type="region of interest" description="Disordered" evidence="2">
    <location>
        <begin position="296"/>
        <end position="322"/>
    </location>
</feature>
<keyword evidence="5" id="KW-1185">Reference proteome</keyword>
<feature type="compositionally biased region" description="Basic and acidic residues" evidence="2">
    <location>
        <begin position="733"/>
        <end position="742"/>
    </location>
</feature>
<comment type="similarity">
    <text evidence="1">Belongs to the actin family.</text>
</comment>
<dbReference type="PANTHER" id="PTHR15629">
    <property type="entry name" value="SH3YL1 PROTEIN"/>
    <property type="match status" value="1"/>
</dbReference>
<name>A0A7C8MJ66_9PEZI</name>